<accession>A0A160PF28</accession>
<reference evidence="1 2" key="1">
    <citation type="journal article" date="2016" name="Genome Announc.">
        <title>Complete Genome Sequence of Methylobacterium populi P-1M, Isolated from Pink-Pigmented Household Biofilm.</title>
        <authorList>
            <person name="Morohoshi T."/>
            <person name="Ikeda T."/>
        </authorList>
    </citation>
    <scope>NUCLEOTIDE SEQUENCE [LARGE SCALE GENOMIC DNA]</scope>
    <source>
        <strain evidence="1 2">P-1M</strain>
    </source>
</reference>
<dbReference type="RefSeq" id="WP_157914141.1">
    <property type="nucleotide sequence ID" value="NZ_AP014809.1"/>
</dbReference>
<dbReference type="EMBL" id="AP014809">
    <property type="protein sequence ID" value="BAU89960.1"/>
    <property type="molecule type" value="Genomic_DNA"/>
</dbReference>
<evidence type="ECO:0000313" key="1">
    <source>
        <dbReference type="EMBL" id="BAU89960.1"/>
    </source>
</evidence>
<name>A0A160PF28_9HYPH</name>
<organism evidence="1 2">
    <name type="scientific">Methylorubrum populi</name>
    <dbReference type="NCBI Taxonomy" id="223967"/>
    <lineage>
        <taxon>Bacteria</taxon>
        <taxon>Pseudomonadati</taxon>
        <taxon>Pseudomonadota</taxon>
        <taxon>Alphaproteobacteria</taxon>
        <taxon>Hyphomicrobiales</taxon>
        <taxon>Methylobacteriaceae</taxon>
        <taxon>Methylorubrum</taxon>
    </lineage>
</organism>
<dbReference type="AlphaFoldDB" id="A0A160PF28"/>
<dbReference type="Proteomes" id="UP000218288">
    <property type="component" value="Chromosome"/>
</dbReference>
<evidence type="ECO:0000313" key="2">
    <source>
        <dbReference type="Proteomes" id="UP000218288"/>
    </source>
</evidence>
<sequence>MAGDGKIKMRADAWFTSQNLEAVLASFLRGEPLPERVRWRDISEVLGQA</sequence>
<protein>
    <submittedName>
        <fullName evidence="1">Uncharacterized protein</fullName>
    </submittedName>
</protein>
<gene>
    <name evidence="1" type="ORF">MPPM_1355</name>
</gene>
<proteinExistence type="predicted"/>
<dbReference type="OrthoDB" id="6873191at2"/>